<evidence type="ECO:0000313" key="4">
    <source>
        <dbReference type="Proteomes" id="UP000078240"/>
    </source>
</evidence>
<dbReference type="AlphaFoldDB" id="A0A179H8I8"/>
<feature type="region of interest" description="Disordered" evidence="1">
    <location>
        <begin position="209"/>
        <end position="251"/>
    </location>
</feature>
<comment type="caution">
    <text evidence="2">The sequence shown here is derived from an EMBL/GenBank/DDBJ whole genome shotgun (WGS) entry which is preliminary data.</text>
</comment>
<dbReference type="EMBL" id="LSBH01000001">
    <property type="protein sequence ID" value="OAQ86242.1"/>
    <property type="molecule type" value="Genomic_DNA"/>
</dbReference>
<name>A0A179H8I8_PURLI</name>
<sequence>MRYAPASLSFCHGATGPVPFVTRDGSVEGNAAIMYEDSLRCYGSGGRATMRCAATTAMQSPSTGRHGRYASTFDEYFEARYFYTLSHRCHRLHRGASSILHVGTGPRSACGVGRQWHRGHCRYAACQPSSSQARRQGKVAYAAAAGAAAQAGRRGWAALALPKAVAPGLMADDSTLMDADDADGPRFLPTYPPAAWAPGVGARSPHIPALKRNHRRSVRSESPVAGAWSPGRETQTPRAPSQTGGRAPSPGAVVIPRGRQFFVSPPPSVLLLRPLLPWARAANENHQPCGLVPGPQRGAPPGLGGGRGWWNLRVRGTVFSSLWM</sequence>
<accession>A0A179H8I8</accession>
<proteinExistence type="predicted"/>
<reference evidence="2 4" key="1">
    <citation type="submission" date="2016-01" db="EMBL/GenBank/DDBJ databases">
        <title>Biosynthesis of antibiotic leucinostatins and their inhibition on Phytophthora in bio-control Purpureocillium lilacinum.</title>
        <authorList>
            <person name="Wang G."/>
            <person name="Liu Z."/>
            <person name="Lin R."/>
            <person name="Li E."/>
            <person name="Mao Z."/>
            <person name="Ling J."/>
            <person name="Yin W."/>
            <person name="Xie B."/>
        </authorList>
    </citation>
    <scope>NUCLEOTIDE SEQUENCE [LARGE SCALE GENOMIC DNA]</scope>
    <source>
        <strain evidence="2">PLBJ-1</strain>
        <strain evidence="3">PLFJ-1</strain>
    </source>
</reference>
<gene>
    <name evidence="2" type="ORF">VFPBJ_00282</name>
    <name evidence="3" type="ORF">VFPFJ_00312</name>
</gene>
<dbReference type="EMBL" id="LSBI01000001">
    <property type="protein sequence ID" value="OAQ94203.1"/>
    <property type="molecule type" value="Genomic_DNA"/>
</dbReference>
<evidence type="ECO:0000256" key="1">
    <source>
        <dbReference type="SAM" id="MobiDB-lite"/>
    </source>
</evidence>
<evidence type="ECO:0000313" key="3">
    <source>
        <dbReference type="EMBL" id="OAQ94203.1"/>
    </source>
</evidence>
<organism evidence="2 4">
    <name type="scientific">Purpureocillium lilacinum</name>
    <name type="common">Paecilomyces lilacinus</name>
    <dbReference type="NCBI Taxonomy" id="33203"/>
    <lineage>
        <taxon>Eukaryota</taxon>
        <taxon>Fungi</taxon>
        <taxon>Dikarya</taxon>
        <taxon>Ascomycota</taxon>
        <taxon>Pezizomycotina</taxon>
        <taxon>Sordariomycetes</taxon>
        <taxon>Hypocreomycetidae</taxon>
        <taxon>Hypocreales</taxon>
        <taxon>Ophiocordycipitaceae</taxon>
        <taxon>Purpureocillium</taxon>
    </lineage>
</organism>
<dbReference type="Proteomes" id="UP000078240">
    <property type="component" value="Unassembled WGS sequence"/>
</dbReference>
<feature type="compositionally biased region" description="Polar residues" evidence="1">
    <location>
        <begin position="232"/>
        <end position="244"/>
    </location>
</feature>
<evidence type="ECO:0000313" key="2">
    <source>
        <dbReference type="EMBL" id="OAQ86242.1"/>
    </source>
</evidence>
<protein>
    <submittedName>
        <fullName evidence="2">Uncharacterized protein</fullName>
    </submittedName>
</protein>
<dbReference type="Proteomes" id="UP000078340">
    <property type="component" value="Unassembled WGS sequence"/>
</dbReference>